<dbReference type="GO" id="GO:0005737">
    <property type="term" value="C:cytoplasm"/>
    <property type="evidence" value="ECO:0007669"/>
    <property type="project" value="TreeGrafter"/>
</dbReference>
<dbReference type="PANTHER" id="PTHR11142">
    <property type="entry name" value="PSEUDOURIDYLATE SYNTHASE"/>
    <property type="match status" value="1"/>
</dbReference>
<dbReference type="PANTHER" id="PTHR11142:SF5">
    <property type="entry name" value="TRNA PSEUDOURIDINE(38_39) SYNTHASE"/>
    <property type="match status" value="1"/>
</dbReference>
<gene>
    <name evidence="2" type="primary">PUS3</name>
    <name evidence="2" type="ORF">GWK47_026475</name>
</gene>
<dbReference type="InterPro" id="IPR020095">
    <property type="entry name" value="PsdUridine_synth_TruA_C"/>
</dbReference>
<dbReference type="GO" id="GO:1990481">
    <property type="term" value="P:mRNA pseudouridine synthesis"/>
    <property type="evidence" value="ECO:0007669"/>
    <property type="project" value="TreeGrafter"/>
</dbReference>
<dbReference type="EMBL" id="JACEEZ010025865">
    <property type="protein sequence ID" value="KAG0696643.1"/>
    <property type="molecule type" value="Genomic_DNA"/>
</dbReference>
<dbReference type="OrthoDB" id="25767at2759"/>
<dbReference type="Proteomes" id="UP000770661">
    <property type="component" value="Unassembled WGS sequence"/>
</dbReference>
<name>A0A8J8WL48_CHIOP</name>
<dbReference type="AlphaFoldDB" id="A0A8J8WL48"/>
<protein>
    <submittedName>
        <fullName evidence="2">tRNA pseudouridine(38/39) synthase</fullName>
    </submittedName>
</protein>
<evidence type="ECO:0000313" key="2">
    <source>
        <dbReference type="EMBL" id="KAG0696643.1"/>
    </source>
</evidence>
<feature type="compositionally biased region" description="Basic residues" evidence="1">
    <location>
        <begin position="267"/>
        <end position="276"/>
    </location>
</feature>
<dbReference type="InterPro" id="IPR020103">
    <property type="entry name" value="PsdUridine_synth_cat_dom_sf"/>
</dbReference>
<sequence>MCETEEKEMFDAKLGSVLDQCSPRDTLIVLGDFNATIGTERDGYELCFGSHGSVIFAESLVVLVMALETLHEEAKPLGLEVPVQNQVLPQEIRILAWCPVPQGFSARFDCHQRTYKYFFPRGNLDLQVLHEEAKPLGLIVSWLKTKVQAMNTAGQYMVGEHDFRNLCKMDVANGVVNYKRCIKAVKVVRLDEESDGGVDERDCGDGYEMKPQYCLASDLPLNLWAVHFDGIAWRWDEAELRRLLGQMQGMWTQQAVRELETRYKNSIKARGKKRGKKGEDKEAESKEPEKKMRNAEEEVEDEGWEVKEQATPLMSGTRSRVYRPLLTRPTCDSLEKRIEHYIKRQRLDPETLQKMNQ</sequence>
<dbReference type="Gene3D" id="3.30.70.660">
    <property type="entry name" value="Pseudouridine synthase I, catalytic domain, C-terminal subdomain"/>
    <property type="match status" value="1"/>
</dbReference>
<dbReference type="GO" id="GO:0003723">
    <property type="term" value="F:RNA binding"/>
    <property type="evidence" value="ECO:0007669"/>
    <property type="project" value="InterPro"/>
</dbReference>
<dbReference type="SUPFAM" id="SSF55120">
    <property type="entry name" value="Pseudouridine synthase"/>
    <property type="match status" value="1"/>
</dbReference>
<evidence type="ECO:0000313" key="3">
    <source>
        <dbReference type="Proteomes" id="UP000770661"/>
    </source>
</evidence>
<keyword evidence="3" id="KW-1185">Reference proteome</keyword>
<comment type="caution">
    <text evidence="2">The sequence shown here is derived from an EMBL/GenBank/DDBJ whole genome shotgun (WGS) entry which is preliminary data.</text>
</comment>
<evidence type="ECO:0000256" key="1">
    <source>
        <dbReference type="SAM" id="MobiDB-lite"/>
    </source>
</evidence>
<feature type="region of interest" description="Disordered" evidence="1">
    <location>
        <begin position="267"/>
        <end position="310"/>
    </location>
</feature>
<dbReference type="GO" id="GO:0031119">
    <property type="term" value="P:tRNA pseudouridine synthesis"/>
    <property type="evidence" value="ECO:0007669"/>
    <property type="project" value="TreeGrafter"/>
</dbReference>
<organism evidence="2 3">
    <name type="scientific">Chionoecetes opilio</name>
    <name type="common">Atlantic snow crab</name>
    <name type="synonym">Cancer opilio</name>
    <dbReference type="NCBI Taxonomy" id="41210"/>
    <lineage>
        <taxon>Eukaryota</taxon>
        <taxon>Metazoa</taxon>
        <taxon>Ecdysozoa</taxon>
        <taxon>Arthropoda</taxon>
        <taxon>Crustacea</taxon>
        <taxon>Multicrustacea</taxon>
        <taxon>Malacostraca</taxon>
        <taxon>Eumalacostraca</taxon>
        <taxon>Eucarida</taxon>
        <taxon>Decapoda</taxon>
        <taxon>Pleocyemata</taxon>
        <taxon>Brachyura</taxon>
        <taxon>Eubrachyura</taxon>
        <taxon>Majoidea</taxon>
        <taxon>Majidae</taxon>
        <taxon>Chionoecetes</taxon>
    </lineage>
</organism>
<feature type="compositionally biased region" description="Basic and acidic residues" evidence="1">
    <location>
        <begin position="277"/>
        <end position="296"/>
    </location>
</feature>
<proteinExistence type="predicted"/>
<reference evidence="2" key="1">
    <citation type="submission" date="2020-07" db="EMBL/GenBank/DDBJ databases">
        <title>The High-quality genome of the commercially important snow crab, Chionoecetes opilio.</title>
        <authorList>
            <person name="Jeong J.-H."/>
            <person name="Ryu S."/>
        </authorList>
    </citation>
    <scope>NUCLEOTIDE SEQUENCE</scope>
    <source>
        <strain evidence="2">MADBK_172401_WGS</strain>
        <tissue evidence="2">Digestive gland</tissue>
    </source>
</reference>
<dbReference type="InterPro" id="IPR001406">
    <property type="entry name" value="PsdUridine_synth_TruA"/>
</dbReference>
<dbReference type="GO" id="GO:0005634">
    <property type="term" value="C:nucleus"/>
    <property type="evidence" value="ECO:0007669"/>
    <property type="project" value="TreeGrafter"/>
</dbReference>
<accession>A0A8J8WL48</accession>
<dbReference type="GO" id="GO:0009982">
    <property type="term" value="F:pseudouridine synthase activity"/>
    <property type="evidence" value="ECO:0007669"/>
    <property type="project" value="InterPro"/>
</dbReference>